<evidence type="ECO:0000256" key="5">
    <source>
        <dbReference type="PROSITE-ProRule" id="PRU00108"/>
    </source>
</evidence>
<feature type="compositionally biased region" description="Acidic residues" evidence="7">
    <location>
        <begin position="13"/>
        <end position="29"/>
    </location>
</feature>
<feature type="region of interest" description="Disordered" evidence="7">
    <location>
        <begin position="1"/>
        <end position="33"/>
    </location>
</feature>
<accession>A0A6J2XA92</accession>
<feature type="DNA-binding region" description="Homeobox" evidence="5">
    <location>
        <begin position="205"/>
        <end position="264"/>
    </location>
</feature>
<dbReference type="KEGG" id="soy:115876191"/>
<dbReference type="PRINTS" id="PR00024">
    <property type="entry name" value="HOMEOBOX"/>
</dbReference>
<dbReference type="Pfam" id="PF00046">
    <property type="entry name" value="Homeodomain"/>
    <property type="match status" value="1"/>
</dbReference>
<protein>
    <submittedName>
        <fullName evidence="10">Homeobox protein vab-15-like</fullName>
    </submittedName>
</protein>
<name>A0A6J2XA92_SITOR</name>
<keyword evidence="4 5" id="KW-0539">Nucleus</keyword>
<evidence type="ECO:0000259" key="8">
    <source>
        <dbReference type="PROSITE" id="PS50071"/>
    </source>
</evidence>
<dbReference type="GeneID" id="115876191"/>
<feature type="compositionally biased region" description="Basic and acidic residues" evidence="7">
    <location>
        <begin position="1"/>
        <end position="12"/>
    </location>
</feature>
<dbReference type="InParanoid" id="A0A6J2XA92"/>
<evidence type="ECO:0000256" key="2">
    <source>
        <dbReference type="ARBA" id="ARBA00023125"/>
    </source>
</evidence>
<dbReference type="InterPro" id="IPR009057">
    <property type="entry name" value="Homeodomain-like_sf"/>
</dbReference>
<dbReference type="PANTHER" id="PTHR24333:SF9">
    <property type="entry name" value="HOMEOBOX DOMAIN-CONTAINING PROTEIN"/>
    <property type="match status" value="1"/>
</dbReference>
<evidence type="ECO:0000256" key="6">
    <source>
        <dbReference type="RuleBase" id="RU000682"/>
    </source>
</evidence>
<dbReference type="GO" id="GO:0003677">
    <property type="term" value="F:DNA binding"/>
    <property type="evidence" value="ECO:0007669"/>
    <property type="project" value="UniProtKB-UniRule"/>
</dbReference>
<dbReference type="InterPro" id="IPR001356">
    <property type="entry name" value="HD"/>
</dbReference>
<dbReference type="Gene3D" id="1.10.10.60">
    <property type="entry name" value="Homeodomain-like"/>
    <property type="match status" value="1"/>
</dbReference>
<dbReference type="InterPro" id="IPR020479">
    <property type="entry name" value="HD_metazoa"/>
</dbReference>
<dbReference type="RefSeq" id="XP_030747749.1">
    <property type="nucleotide sequence ID" value="XM_030891889.1"/>
</dbReference>
<dbReference type="Proteomes" id="UP000504635">
    <property type="component" value="Unplaced"/>
</dbReference>
<dbReference type="InterPro" id="IPR050848">
    <property type="entry name" value="Homeobox_TF"/>
</dbReference>
<evidence type="ECO:0000256" key="1">
    <source>
        <dbReference type="ARBA" id="ARBA00004123"/>
    </source>
</evidence>
<evidence type="ECO:0000256" key="3">
    <source>
        <dbReference type="ARBA" id="ARBA00023155"/>
    </source>
</evidence>
<keyword evidence="2 5" id="KW-0238">DNA-binding</keyword>
<evidence type="ECO:0000313" key="9">
    <source>
        <dbReference type="Proteomes" id="UP000504635"/>
    </source>
</evidence>
<feature type="compositionally biased region" description="Polar residues" evidence="7">
    <location>
        <begin position="177"/>
        <end position="187"/>
    </location>
</feature>
<evidence type="ECO:0000256" key="7">
    <source>
        <dbReference type="SAM" id="MobiDB-lite"/>
    </source>
</evidence>
<dbReference type="InterPro" id="IPR017970">
    <property type="entry name" value="Homeobox_CS"/>
</dbReference>
<comment type="subcellular location">
    <subcellularLocation>
        <location evidence="1 5 6">Nucleus</location>
    </subcellularLocation>
</comment>
<dbReference type="PANTHER" id="PTHR24333">
    <property type="entry name" value="HOMEO BOX HB9 LIKE A-RELATED"/>
    <property type="match status" value="1"/>
</dbReference>
<gene>
    <name evidence="10" type="primary">LOC115876191</name>
</gene>
<dbReference type="CDD" id="cd00086">
    <property type="entry name" value="homeodomain"/>
    <property type="match status" value="1"/>
</dbReference>
<dbReference type="SUPFAM" id="SSF46689">
    <property type="entry name" value="Homeodomain-like"/>
    <property type="match status" value="1"/>
</dbReference>
<feature type="domain" description="Homeobox" evidence="8">
    <location>
        <begin position="203"/>
        <end position="263"/>
    </location>
</feature>
<dbReference type="SMART" id="SM00389">
    <property type="entry name" value="HOX"/>
    <property type="match status" value="1"/>
</dbReference>
<dbReference type="GO" id="GO:0005634">
    <property type="term" value="C:nucleus"/>
    <property type="evidence" value="ECO:0007669"/>
    <property type="project" value="UniProtKB-SubCell"/>
</dbReference>
<evidence type="ECO:0000313" key="10">
    <source>
        <dbReference type="RefSeq" id="XP_030747749.1"/>
    </source>
</evidence>
<keyword evidence="3 5" id="KW-0371">Homeobox</keyword>
<keyword evidence="9" id="KW-1185">Reference proteome</keyword>
<reference evidence="10" key="1">
    <citation type="submission" date="2025-08" db="UniProtKB">
        <authorList>
            <consortium name="RefSeq"/>
        </authorList>
    </citation>
    <scope>IDENTIFICATION</scope>
    <source>
        <tissue evidence="10">Gonads</tissue>
    </source>
</reference>
<feature type="region of interest" description="Disordered" evidence="7">
    <location>
        <begin position="177"/>
        <end position="211"/>
    </location>
</feature>
<organism evidence="9 10">
    <name type="scientific">Sitophilus oryzae</name>
    <name type="common">Rice weevil</name>
    <name type="synonym">Curculio oryzae</name>
    <dbReference type="NCBI Taxonomy" id="7048"/>
    <lineage>
        <taxon>Eukaryota</taxon>
        <taxon>Metazoa</taxon>
        <taxon>Ecdysozoa</taxon>
        <taxon>Arthropoda</taxon>
        <taxon>Hexapoda</taxon>
        <taxon>Insecta</taxon>
        <taxon>Pterygota</taxon>
        <taxon>Neoptera</taxon>
        <taxon>Endopterygota</taxon>
        <taxon>Coleoptera</taxon>
        <taxon>Polyphaga</taxon>
        <taxon>Cucujiformia</taxon>
        <taxon>Curculionidae</taxon>
        <taxon>Dryophthorinae</taxon>
        <taxon>Sitophilus</taxon>
    </lineage>
</organism>
<proteinExistence type="predicted"/>
<dbReference type="PROSITE" id="PS50071">
    <property type="entry name" value="HOMEOBOX_2"/>
    <property type="match status" value="1"/>
</dbReference>
<dbReference type="PROSITE" id="PS00027">
    <property type="entry name" value="HOMEOBOX_1"/>
    <property type="match status" value="1"/>
</dbReference>
<sequence>MEPDSIKDHQTFEDSDSFEDLSSDEEEPNVDVLGLEGPNLRTILQRKSTESCGGSNNKFSIDSILGLNRDGRKDGLESGGGCEVISDGEDARREEVTFIKPTPISAVPRAGALYQSLIDLQPFTRQEDQSVDILEYISSRKLDSRQQAGVEGRFVPYDLQQSATATSILYSNWASTTSDGKSTNPLFSMQVPKPTNRRSRKPGLDRKPRQAYSAKQLERLEGEFKVDKYLSVSKRMELSKALNLTEVQIKTWFQNRRTKWKKQLTTRLKMAQRQGLFPPHYFAPVPSAAPQYSALFPPYYSPLVFGVPTVDETNLTSQTQQENTRR</sequence>
<dbReference type="OrthoDB" id="6159439at2759"/>
<dbReference type="GO" id="GO:0000981">
    <property type="term" value="F:DNA-binding transcription factor activity, RNA polymerase II-specific"/>
    <property type="evidence" value="ECO:0007669"/>
    <property type="project" value="InterPro"/>
</dbReference>
<evidence type="ECO:0000256" key="4">
    <source>
        <dbReference type="ARBA" id="ARBA00023242"/>
    </source>
</evidence>
<dbReference type="AlphaFoldDB" id="A0A6J2XA92"/>